<name>A0AAE0BJA1_9CHLO</name>
<organism evidence="6 7">
    <name type="scientific">Cymbomonas tetramitiformis</name>
    <dbReference type="NCBI Taxonomy" id="36881"/>
    <lineage>
        <taxon>Eukaryota</taxon>
        <taxon>Viridiplantae</taxon>
        <taxon>Chlorophyta</taxon>
        <taxon>Pyramimonadophyceae</taxon>
        <taxon>Pyramimonadales</taxon>
        <taxon>Pyramimonadaceae</taxon>
        <taxon>Cymbomonas</taxon>
    </lineage>
</organism>
<feature type="repeat" description="PPR" evidence="3">
    <location>
        <begin position="272"/>
        <end position="306"/>
    </location>
</feature>
<dbReference type="InterPro" id="IPR033443">
    <property type="entry name" value="PROP1-like_PPR_dom"/>
</dbReference>
<sequence>MYCLNIVTDHITKDSKVVVVAPVHALLVHFFVSENKSATVNTDKETVSQGYKARSQLKHQGFWTSNLEWLDHSTSLPSKTPALLKSFSNLSVTAADDACFASSQDAFAAATPSESGFGKPEVRSDSRATSGAGTSSSFFAEALEIPSSREEIIKLRRERRRQRRAMNRKMAGPSPHGSRDAGEQTSKSGWEVSPQEGLTSAVEGPWHTGDAPKLGGLLQRIQEGEPVTAVLEGEDPFDQLSLIQQLGRAGFPEASLELLRWAKEHRQRRFKKASQYTALITALGRSGQGEQAAEIFTEMQSRGGGVAPTYFSYSALILARQHAGQWEEACQVLLQMRKAMRSEGPEWSPVDSPANAPYNAVISACAQQGQRERAAEVFATMKVDGVAPDVITFSSLINAYSHGGRWEEAFTTFSELMQTPGVSPNAYTFTTLITACRRGRQYERALEVFETSRALGVAPNTYTYNALIEVCGVAGWWERALEAFVEMHEAGVEQDTRTYNSAIRACGKGAQYERAEMLFDAMPDAGVTRNTITYDAMIGACERQGKWERAVELLGQMKAEGVPADVRVYSTAVSACARAFQWDAAFGILELMQGDGVSPNVVTFTILINACRSAPKRSTLQGVVLEMQQMGLAPNTRTYNALMRAEYKARDCDEGFKLFERMRLEGVPRDAFTYRAQMAGCITNARWPQLFEVFAAMTHDGIEGHPGDWEEALHLLVAAECAEVDPVAPAGARDYTKLIRQCARRGHWQRALVLYRQLRMAAWEGGQEGRCGVGREALDEVAGALWRCGEHKHALQVMHEAVGEGVYQHASISGGEQDVRAMTAAAGEARTLCWLIQLEHGMLHEFTEPAPCMRLLTGPLVKPEDPLEIWEDEHGEEPLLQRLQSPFREVGESPGTLEASGEEVREWLNATWKQSGGQGVCEVALRMIKSG</sequence>
<dbReference type="AlphaFoldDB" id="A0AAE0BJA1"/>
<dbReference type="Pfam" id="PF13812">
    <property type="entry name" value="PPR_3"/>
    <property type="match status" value="1"/>
</dbReference>
<feature type="repeat" description="PPR" evidence="3">
    <location>
        <begin position="460"/>
        <end position="494"/>
    </location>
</feature>
<dbReference type="PANTHER" id="PTHR46128">
    <property type="entry name" value="MITOCHONDRIAL GROUP I INTRON SPLICING FACTOR CCM1"/>
    <property type="match status" value="1"/>
</dbReference>
<dbReference type="InterPro" id="IPR002885">
    <property type="entry name" value="PPR_rpt"/>
</dbReference>
<evidence type="ECO:0000256" key="3">
    <source>
        <dbReference type="PROSITE-ProRule" id="PRU00708"/>
    </source>
</evidence>
<accession>A0AAE0BJA1</accession>
<feature type="repeat" description="PPR" evidence="3">
    <location>
        <begin position="389"/>
        <end position="424"/>
    </location>
</feature>
<dbReference type="Proteomes" id="UP001190700">
    <property type="component" value="Unassembled WGS sequence"/>
</dbReference>
<keyword evidence="2" id="KW-0677">Repeat</keyword>
<reference evidence="6 7" key="1">
    <citation type="journal article" date="2015" name="Genome Biol. Evol.">
        <title>Comparative Genomics of a Bacterivorous Green Alga Reveals Evolutionary Causalities and Consequences of Phago-Mixotrophic Mode of Nutrition.</title>
        <authorList>
            <person name="Burns J.A."/>
            <person name="Paasch A."/>
            <person name="Narechania A."/>
            <person name="Kim E."/>
        </authorList>
    </citation>
    <scope>NUCLEOTIDE SEQUENCE [LARGE SCALE GENOMIC DNA]</scope>
    <source>
        <strain evidence="6 7">PLY_AMNH</strain>
    </source>
</reference>
<proteinExistence type="inferred from homology"/>
<feature type="repeat" description="PPR" evidence="3">
    <location>
        <begin position="354"/>
        <end position="388"/>
    </location>
</feature>
<dbReference type="PANTHER" id="PTHR46128:SF329">
    <property type="entry name" value="MITOCHONDRIAL GROUP I INTRON SPLICING FACTOR DMR1"/>
    <property type="match status" value="1"/>
</dbReference>
<feature type="repeat" description="PPR" evidence="3">
    <location>
        <begin position="425"/>
        <end position="459"/>
    </location>
</feature>
<dbReference type="EMBL" id="LGRX02034777">
    <property type="protein sequence ID" value="KAK3236900.1"/>
    <property type="molecule type" value="Genomic_DNA"/>
</dbReference>
<feature type="region of interest" description="Disordered" evidence="4">
    <location>
        <begin position="160"/>
        <end position="210"/>
    </location>
</feature>
<dbReference type="Pfam" id="PF17177">
    <property type="entry name" value="PPR_long"/>
    <property type="match status" value="1"/>
</dbReference>
<gene>
    <name evidence="6" type="ORF">CYMTET_52988</name>
</gene>
<comment type="similarity">
    <text evidence="1">Belongs to the PPR family. P subfamily.</text>
</comment>
<evidence type="ECO:0000259" key="5">
    <source>
        <dbReference type="Pfam" id="PF17177"/>
    </source>
</evidence>
<keyword evidence="7" id="KW-1185">Reference proteome</keyword>
<protein>
    <recommendedName>
        <fullName evidence="5">PROP1-like PPR domain-containing protein</fullName>
    </recommendedName>
</protein>
<dbReference type="PROSITE" id="PS51375">
    <property type="entry name" value="PPR"/>
    <property type="match status" value="9"/>
</dbReference>
<dbReference type="InterPro" id="IPR050872">
    <property type="entry name" value="PPR_P_subfamily"/>
</dbReference>
<feature type="region of interest" description="Disordered" evidence="4">
    <location>
        <begin position="110"/>
        <end position="133"/>
    </location>
</feature>
<evidence type="ECO:0000256" key="2">
    <source>
        <dbReference type="ARBA" id="ARBA00022737"/>
    </source>
</evidence>
<evidence type="ECO:0000313" key="6">
    <source>
        <dbReference type="EMBL" id="KAK3236900.1"/>
    </source>
</evidence>
<feature type="repeat" description="PPR" evidence="3">
    <location>
        <begin position="565"/>
        <end position="599"/>
    </location>
</feature>
<feature type="repeat" description="PPR" evidence="3">
    <location>
        <begin position="635"/>
        <end position="669"/>
    </location>
</feature>
<dbReference type="Pfam" id="PF13041">
    <property type="entry name" value="PPR_2"/>
    <property type="match status" value="1"/>
</dbReference>
<dbReference type="InterPro" id="IPR011990">
    <property type="entry name" value="TPR-like_helical_dom_sf"/>
</dbReference>
<evidence type="ECO:0000313" key="7">
    <source>
        <dbReference type="Proteomes" id="UP001190700"/>
    </source>
</evidence>
<feature type="domain" description="PROP1-like PPR" evidence="5">
    <location>
        <begin position="534"/>
        <end position="694"/>
    </location>
</feature>
<feature type="repeat" description="PPR" evidence="3">
    <location>
        <begin position="530"/>
        <end position="564"/>
    </location>
</feature>
<dbReference type="Gene3D" id="1.25.40.10">
    <property type="entry name" value="Tetratricopeptide repeat domain"/>
    <property type="match status" value="4"/>
</dbReference>
<comment type="caution">
    <text evidence="6">The sequence shown here is derived from an EMBL/GenBank/DDBJ whole genome shotgun (WGS) entry which is preliminary data.</text>
</comment>
<dbReference type="NCBIfam" id="TIGR00756">
    <property type="entry name" value="PPR"/>
    <property type="match status" value="9"/>
</dbReference>
<feature type="repeat" description="PPR" evidence="3">
    <location>
        <begin position="495"/>
        <end position="529"/>
    </location>
</feature>
<evidence type="ECO:0000256" key="1">
    <source>
        <dbReference type="ARBA" id="ARBA00007626"/>
    </source>
</evidence>
<evidence type="ECO:0000256" key="4">
    <source>
        <dbReference type="SAM" id="MobiDB-lite"/>
    </source>
</evidence>
<dbReference type="Pfam" id="PF01535">
    <property type="entry name" value="PPR"/>
    <property type="match status" value="2"/>
</dbReference>